<dbReference type="PANTHER" id="PTHR47466">
    <property type="match status" value="1"/>
</dbReference>
<keyword evidence="3" id="KW-0479">Metal-binding</keyword>
<comment type="similarity">
    <text evidence="1">Belongs to the peptidase M43B family.</text>
</comment>
<dbReference type="Proteomes" id="UP001603978">
    <property type="component" value="Unassembled WGS sequence"/>
</dbReference>
<dbReference type="InterPro" id="IPR008754">
    <property type="entry name" value="Peptidase_M43"/>
</dbReference>
<dbReference type="SUPFAM" id="SSF55486">
    <property type="entry name" value="Metalloproteases ('zincins'), catalytic domain"/>
    <property type="match status" value="1"/>
</dbReference>
<evidence type="ECO:0000256" key="6">
    <source>
        <dbReference type="ARBA" id="ARBA00022833"/>
    </source>
</evidence>
<dbReference type="InterPro" id="IPR024079">
    <property type="entry name" value="MetalloPept_cat_dom_sf"/>
</dbReference>
<sequence length="306" mass="33449">MLGSPERCATMPIHRELLARPEYVVALAALENATFARMTARVPAREGVITVPIVVHVVHHTPEQDLGQEQIDSQIEVLNQDFRRANPDVSKVPPVWHDLVADARLEFKLAEVDPGGNSTSGVVRRQTDVEEFGYDHAVKFDSRGGSDAWPADRYLNLWVCRMRPALGYATFPGGPAEIDGVVVRHDAFGTTGTAAAPYNGGRTTTHEIGHWLNLRHIWGDDGDGCSGSDFVDDTPNQGGHNVGSPDFPRISCGNAPNGDMFMNFMDYCDDATLVMFTKGQVARMDAALSGPRSSFLPEELRQSMGM</sequence>
<dbReference type="EMBL" id="JBICRM010000030">
    <property type="protein sequence ID" value="MFG1708789.1"/>
    <property type="molecule type" value="Genomic_DNA"/>
</dbReference>
<name>A0ABW7ARQ7_9ACTN</name>
<keyword evidence="6" id="KW-0862">Zinc</keyword>
<dbReference type="Gene3D" id="3.40.390.10">
    <property type="entry name" value="Collagenase (Catalytic Domain)"/>
    <property type="match status" value="1"/>
</dbReference>
<keyword evidence="4" id="KW-0732">Signal</keyword>
<organism evidence="10 11">
    <name type="scientific">Nonomuraea marmarensis</name>
    <dbReference type="NCBI Taxonomy" id="3351344"/>
    <lineage>
        <taxon>Bacteria</taxon>
        <taxon>Bacillati</taxon>
        <taxon>Actinomycetota</taxon>
        <taxon>Actinomycetes</taxon>
        <taxon>Streptosporangiales</taxon>
        <taxon>Streptosporangiaceae</taxon>
        <taxon>Nonomuraea</taxon>
    </lineage>
</organism>
<evidence type="ECO:0000256" key="5">
    <source>
        <dbReference type="ARBA" id="ARBA00022801"/>
    </source>
</evidence>
<comment type="caution">
    <text evidence="10">The sequence shown here is derived from an EMBL/GenBank/DDBJ whole genome shotgun (WGS) entry which is preliminary data.</text>
</comment>
<evidence type="ECO:0000256" key="3">
    <source>
        <dbReference type="ARBA" id="ARBA00022723"/>
    </source>
</evidence>
<evidence type="ECO:0000256" key="8">
    <source>
        <dbReference type="ARBA" id="ARBA00023157"/>
    </source>
</evidence>
<reference evidence="10 11" key="1">
    <citation type="submission" date="2024-10" db="EMBL/GenBank/DDBJ databases">
        <authorList>
            <person name="Topkara A.R."/>
            <person name="Saygin H."/>
        </authorList>
    </citation>
    <scope>NUCLEOTIDE SEQUENCE [LARGE SCALE GENOMIC DNA]</scope>
    <source>
        <strain evidence="10 11">M3C6</strain>
    </source>
</reference>
<evidence type="ECO:0000256" key="4">
    <source>
        <dbReference type="ARBA" id="ARBA00022729"/>
    </source>
</evidence>
<dbReference type="PANTHER" id="PTHR47466:SF1">
    <property type="entry name" value="METALLOPROTEASE MEP1 (AFU_ORTHOLOGUE AFUA_1G07730)-RELATED"/>
    <property type="match status" value="1"/>
</dbReference>
<gene>
    <name evidence="10" type="ORF">ACFLIM_36885</name>
</gene>
<feature type="domain" description="Peptidase M43 pregnancy-associated plasma-A" evidence="9">
    <location>
        <begin position="146"/>
        <end position="288"/>
    </location>
</feature>
<evidence type="ECO:0000256" key="1">
    <source>
        <dbReference type="ARBA" id="ARBA00008721"/>
    </source>
</evidence>
<evidence type="ECO:0000259" key="9">
    <source>
        <dbReference type="Pfam" id="PF05572"/>
    </source>
</evidence>
<evidence type="ECO:0000313" key="10">
    <source>
        <dbReference type="EMBL" id="MFG1708789.1"/>
    </source>
</evidence>
<evidence type="ECO:0000313" key="11">
    <source>
        <dbReference type="Proteomes" id="UP001603978"/>
    </source>
</evidence>
<evidence type="ECO:0000256" key="2">
    <source>
        <dbReference type="ARBA" id="ARBA00022670"/>
    </source>
</evidence>
<keyword evidence="11" id="KW-1185">Reference proteome</keyword>
<keyword evidence="5" id="KW-0378">Hydrolase</keyword>
<dbReference type="GO" id="GO:0008237">
    <property type="term" value="F:metallopeptidase activity"/>
    <property type="evidence" value="ECO:0007669"/>
    <property type="project" value="UniProtKB-KW"/>
</dbReference>
<evidence type="ECO:0000256" key="7">
    <source>
        <dbReference type="ARBA" id="ARBA00023049"/>
    </source>
</evidence>
<protein>
    <submittedName>
        <fullName evidence="10">Zinc metalloprotease</fullName>
    </submittedName>
</protein>
<accession>A0ABW7ARQ7</accession>
<proteinExistence type="inferred from homology"/>
<dbReference type="Pfam" id="PF05572">
    <property type="entry name" value="Peptidase_M43"/>
    <property type="match status" value="1"/>
</dbReference>
<keyword evidence="8" id="KW-1015">Disulfide bond</keyword>
<keyword evidence="2" id="KW-0645">Protease</keyword>
<keyword evidence="7 10" id="KW-0482">Metalloprotease</keyword>
<dbReference type="CDD" id="cd04275">
    <property type="entry name" value="ZnMc_pappalysin_like"/>
    <property type="match status" value="1"/>
</dbReference>
<dbReference type="RefSeq" id="WP_393173017.1">
    <property type="nucleotide sequence ID" value="NZ_JBICRM010000030.1"/>
</dbReference>